<protein>
    <submittedName>
        <fullName evidence="5">Putative major pilin subunit</fullName>
    </submittedName>
</protein>
<keyword evidence="4" id="KW-0812">Transmembrane</keyword>
<dbReference type="NCBIfam" id="TIGR02532">
    <property type="entry name" value="IV_pilin_GFxxxE"/>
    <property type="match status" value="1"/>
</dbReference>
<dbReference type="PANTHER" id="PTHR30093">
    <property type="entry name" value="GENERAL SECRETION PATHWAY PROTEIN G"/>
    <property type="match status" value="1"/>
</dbReference>
<dbReference type="NCBIfam" id="NF007862">
    <property type="entry name" value="PRK10574.1"/>
    <property type="match status" value="1"/>
</dbReference>
<reference evidence="5" key="1">
    <citation type="journal article" date="2009" name="Environ. Microbiol.">
        <title>Dynamics of genome evolution in facultative symbionts of aphids.</title>
        <authorList>
            <person name="Degnan P.H."/>
            <person name="Leonardo T.E."/>
            <person name="Cass B.N."/>
            <person name="Hurwitz B."/>
            <person name="Stern D."/>
            <person name="Gibbs R.A."/>
            <person name="Richards S."/>
            <person name="Moran N.A."/>
        </authorList>
    </citation>
    <scope>NUCLEOTIDE SEQUENCE [LARGE SCALE GENOMIC DNA]</scope>
    <source>
        <strain evidence="5">LSR1</strain>
    </source>
</reference>
<dbReference type="Proteomes" id="UP000005726">
    <property type="component" value="Unassembled WGS sequence"/>
</dbReference>
<dbReference type="SUPFAM" id="SSF54523">
    <property type="entry name" value="Pili subunits"/>
    <property type="match status" value="1"/>
</dbReference>
<evidence type="ECO:0000313" key="6">
    <source>
        <dbReference type="Proteomes" id="UP000005726"/>
    </source>
</evidence>
<sequence length="153" mass="16872">MVRSSEKRVHKMIYRQQGFTLIELMVAVAIIAVLSSIGVPSYQRYIQKAALIDMLQAIMSYKTAIELCVFEKNSITGCNAGSNDIPETKTTRYVKSMKILNGVITLSGQQVLDGLTIVMTPKKNNNDGLSWASTCTTPQVSIADSCKAVFRFL</sequence>
<keyword evidence="6" id="KW-1185">Reference proteome</keyword>
<dbReference type="EMBL" id="GL379589">
    <property type="protein sequence ID" value="EFL92422.1"/>
    <property type="molecule type" value="Genomic_DNA"/>
</dbReference>
<dbReference type="Pfam" id="PF07963">
    <property type="entry name" value="N_methyl"/>
    <property type="match status" value="1"/>
</dbReference>
<feature type="transmembrane region" description="Helical" evidence="4">
    <location>
        <begin position="21"/>
        <end position="42"/>
    </location>
</feature>
<dbReference type="GO" id="GO:0043107">
    <property type="term" value="P:type IV pilus-dependent motility"/>
    <property type="evidence" value="ECO:0007669"/>
    <property type="project" value="TreeGrafter"/>
</dbReference>
<dbReference type="AlphaFoldDB" id="E0WQL2"/>
<dbReference type="GO" id="GO:0044096">
    <property type="term" value="C:type IV pilus"/>
    <property type="evidence" value="ECO:0007669"/>
    <property type="project" value="TreeGrafter"/>
</dbReference>
<evidence type="ECO:0000256" key="2">
    <source>
        <dbReference type="ARBA" id="ARBA00005233"/>
    </source>
</evidence>
<comment type="subcellular location">
    <subcellularLocation>
        <location evidence="1">Membrane</location>
        <topology evidence="1">Single-pass membrane protein</topology>
    </subcellularLocation>
</comment>
<dbReference type="PANTHER" id="PTHR30093:SF34">
    <property type="entry name" value="PREPILIN PEPTIDASE-DEPENDENT PROTEIN D"/>
    <property type="match status" value="1"/>
</dbReference>
<accession>E0WQL2</accession>
<evidence type="ECO:0000256" key="1">
    <source>
        <dbReference type="ARBA" id="ARBA00004167"/>
    </source>
</evidence>
<dbReference type="Gene3D" id="3.30.700.10">
    <property type="entry name" value="Glycoprotein, Type 4 Pilin"/>
    <property type="match status" value="1"/>
</dbReference>
<dbReference type="InterPro" id="IPR012902">
    <property type="entry name" value="N_methyl_site"/>
</dbReference>
<evidence type="ECO:0000256" key="3">
    <source>
        <dbReference type="ARBA" id="ARBA00022481"/>
    </source>
</evidence>
<keyword evidence="4" id="KW-1133">Transmembrane helix</keyword>
<organism evidence="5 6">
    <name type="scientific">Candidatus Regiella insecticola LSR1</name>
    <dbReference type="NCBI Taxonomy" id="663321"/>
    <lineage>
        <taxon>Bacteria</taxon>
        <taxon>Pseudomonadati</taxon>
        <taxon>Pseudomonadota</taxon>
        <taxon>Gammaproteobacteria</taxon>
        <taxon>Enterobacterales</taxon>
        <taxon>Enterobacteriaceae</taxon>
        <taxon>aphid secondary symbionts</taxon>
        <taxon>Candidatus Regiella</taxon>
    </lineage>
</organism>
<dbReference type="STRING" id="663321.REG_0179"/>
<dbReference type="GO" id="GO:0016020">
    <property type="term" value="C:membrane"/>
    <property type="evidence" value="ECO:0007669"/>
    <property type="project" value="UniProtKB-SubCell"/>
</dbReference>
<keyword evidence="4" id="KW-0472">Membrane</keyword>
<proteinExistence type="inferred from homology"/>
<dbReference type="RefSeq" id="WP_006704148.1">
    <property type="nucleotide sequence ID" value="NZ_CAWLGB010000001.1"/>
</dbReference>
<dbReference type="InterPro" id="IPR045584">
    <property type="entry name" value="Pilin-like"/>
</dbReference>
<evidence type="ECO:0000313" key="5">
    <source>
        <dbReference type="EMBL" id="EFL92422.1"/>
    </source>
</evidence>
<dbReference type="eggNOG" id="COG4969">
    <property type="taxonomic scope" value="Bacteria"/>
</dbReference>
<dbReference type="HOGENOM" id="CLU_091705_4_1_6"/>
<comment type="similarity">
    <text evidence="2">Belongs to the N-Me-Phe pilin family.</text>
</comment>
<dbReference type="PROSITE" id="PS00409">
    <property type="entry name" value="PROKAR_NTER_METHYL"/>
    <property type="match status" value="1"/>
</dbReference>
<keyword evidence="3" id="KW-0488">Methylation</keyword>
<name>E0WQL2_9ENTR</name>
<gene>
    <name evidence="5" type="primary">pilA</name>
    <name evidence="5" type="ORF">REG_0179</name>
</gene>
<evidence type="ECO:0000256" key="4">
    <source>
        <dbReference type="SAM" id="Phobius"/>
    </source>
</evidence>